<dbReference type="EMBL" id="REGN01004107">
    <property type="protein sequence ID" value="RNA19067.1"/>
    <property type="molecule type" value="Genomic_DNA"/>
</dbReference>
<keyword evidence="1" id="KW-0812">Transmembrane</keyword>
<keyword evidence="3" id="KW-1185">Reference proteome</keyword>
<organism evidence="2 3">
    <name type="scientific">Brachionus plicatilis</name>
    <name type="common">Marine rotifer</name>
    <name type="synonym">Brachionus muelleri</name>
    <dbReference type="NCBI Taxonomy" id="10195"/>
    <lineage>
        <taxon>Eukaryota</taxon>
        <taxon>Metazoa</taxon>
        <taxon>Spiralia</taxon>
        <taxon>Gnathifera</taxon>
        <taxon>Rotifera</taxon>
        <taxon>Eurotatoria</taxon>
        <taxon>Monogononta</taxon>
        <taxon>Pseudotrocha</taxon>
        <taxon>Ploima</taxon>
        <taxon>Brachionidae</taxon>
        <taxon>Brachionus</taxon>
    </lineage>
</organism>
<proteinExistence type="predicted"/>
<dbReference type="AlphaFoldDB" id="A0A3M7R664"/>
<name>A0A3M7R664_BRAPC</name>
<feature type="transmembrane region" description="Helical" evidence="1">
    <location>
        <begin position="71"/>
        <end position="92"/>
    </location>
</feature>
<evidence type="ECO:0000256" key="1">
    <source>
        <dbReference type="SAM" id="Phobius"/>
    </source>
</evidence>
<sequence>MLNFSTYRNAVRIKAALNMWHSKLSAWSKHISIISYSLFIFDRLFVFASRFSSSFRFRPDFPLDSILRDLFVLFFKLTTFTPILVISIHAALKPKSRNIEKHVLVPHLFPKTQITFLKTMNKSNYLKD</sequence>
<feature type="transmembrane region" description="Helical" evidence="1">
    <location>
        <begin position="33"/>
        <end position="51"/>
    </location>
</feature>
<keyword evidence="1" id="KW-0472">Membrane</keyword>
<dbReference type="Proteomes" id="UP000276133">
    <property type="component" value="Unassembled WGS sequence"/>
</dbReference>
<comment type="caution">
    <text evidence="2">The sequence shown here is derived from an EMBL/GenBank/DDBJ whole genome shotgun (WGS) entry which is preliminary data.</text>
</comment>
<gene>
    <name evidence="2" type="ORF">BpHYR1_025782</name>
</gene>
<reference evidence="2 3" key="1">
    <citation type="journal article" date="2018" name="Sci. Rep.">
        <title>Genomic signatures of local adaptation to the degree of environmental predictability in rotifers.</title>
        <authorList>
            <person name="Franch-Gras L."/>
            <person name="Hahn C."/>
            <person name="Garcia-Roger E.M."/>
            <person name="Carmona M.J."/>
            <person name="Serra M."/>
            <person name="Gomez A."/>
        </authorList>
    </citation>
    <scope>NUCLEOTIDE SEQUENCE [LARGE SCALE GENOMIC DNA]</scope>
    <source>
        <strain evidence="2">HYR1</strain>
    </source>
</reference>
<keyword evidence="1" id="KW-1133">Transmembrane helix</keyword>
<evidence type="ECO:0000313" key="3">
    <source>
        <dbReference type="Proteomes" id="UP000276133"/>
    </source>
</evidence>
<protein>
    <submittedName>
        <fullName evidence="2">Uncharacterized protein</fullName>
    </submittedName>
</protein>
<evidence type="ECO:0000313" key="2">
    <source>
        <dbReference type="EMBL" id="RNA19067.1"/>
    </source>
</evidence>
<accession>A0A3M7R664</accession>